<evidence type="ECO:0000313" key="3">
    <source>
        <dbReference type="Proteomes" id="UP001529510"/>
    </source>
</evidence>
<reference evidence="2 3" key="1">
    <citation type="submission" date="2024-05" db="EMBL/GenBank/DDBJ databases">
        <title>Genome sequencing and assembly of Indian major carp, Cirrhinus mrigala (Hamilton, 1822).</title>
        <authorList>
            <person name="Mohindra V."/>
            <person name="Chowdhury L.M."/>
            <person name="Lal K."/>
            <person name="Jena J.K."/>
        </authorList>
    </citation>
    <scope>NUCLEOTIDE SEQUENCE [LARGE SCALE GENOMIC DNA]</scope>
    <source>
        <strain evidence="2">CM1030</strain>
        <tissue evidence="2">Blood</tissue>
    </source>
</reference>
<sequence>ICGDYLLSKMDSQSAISYRNFASRMADGRLLGKIDAYIQDHLQEISEQDDFLKLPRLK</sequence>
<dbReference type="InterPro" id="IPR011705">
    <property type="entry name" value="BACK"/>
</dbReference>
<dbReference type="Proteomes" id="UP001529510">
    <property type="component" value="Unassembled WGS sequence"/>
</dbReference>
<organism evidence="2 3">
    <name type="scientific">Cirrhinus mrigala</name>
    <name type="common">Mrigala</name>
    <dbReference type="NCBI Taxonomy" id="683832"/>
    <lineage>
        <taxon>Eukaryota</taxon>
        <taxon>Metazoa</taxon>
        <taxon>Chordata</taxon>
        <taxon>Craniata</taxon>
        <taxon>Vertebrata</taxon>
        <taxon>Euteleostomi</taxon>
        <taxon>Actinopterygii</taxon>
        <taxon>Neopterygii</taxon>
        <taxon>Teleostei</taxon>
        <taxon>Ostariophysi</taxon>
        <taxon>Cypriniformes</taxon>
        <taxon>Cyprinidae</taxon>
        <taxon>Labeoninae</taxon>
        <taxon>Labeonini</taxon>
        <taxon>Cirrhinus</taxon>
    </lineage>
</organism>
<name>A0ABD0RPV9_CIRMR</name>
<comment type="caution">
    <text evidence="2">The sequence shown here is derived from an EMBL/GenBank/DDBJ whole genome shotgun (WGS) entry which is preliminary data.</text>
</comment>
<evidence type="ECO:0000313" key="2">
    <source>
        <dbReference type="EMBL" id="KAL0200486.1"/>
    </source>
</evidence>
<proteinExistence type="predicted"/>
<protein>
    <recommendedName>
        <fullName evidence="1">BACK domain-containing protein</fullName>
    </recommendedName>
</protein>
<keyword evidence="3" id="KW-1185">Reference proteome</keyword>
<dbReference type="Gene3D" id="1.25.40.420">
    <property type="match status" value="1"/>
</dbReference>
<gene>
    <name evidence="2" type="ORF">M9458_003673</name>
</gene>
<feature type="non-terminal residue" evidence="2">
    <location>
        <position position="58"/>
    </location>
</feature>
<dbReference type="Pfam" id="PF07707">
    <property type="entry name" value="BACK"/>
    <property type="match status" value="1"/>
</dbReference>
<feature type="domain" description="BACK" evidence="1">
    <location>
        <begin position="16"/>
        <end position="55"/>
    </location>
</feature>
<evidence type="ECO:0000259" key="1">
    <source>
        <dbReference type="Pfam" id="PF07707"/>
    </source>
</evidence>
<accession>A0ABD0RPV9</accession>
<dbReference type="AlphaFoldDB" id="A0ABD0RPV9"/>
<feature type="non-terminal residue" evidence="2">
    <location>
        <position position="1"/>
    </location>
</feature>
<dbReference type="EMBL" id="JAMKFB020000002">
    <property type="protein sequence ID" value="KAL0200486.1"/>
    <property type="molecule type" value="Genomic_DNA"/>
</dbReference>